<reference evidence="2" key="1">
    <citation type="submission" date="2022-06" db="EMBL/GenBank/DDBJ databases">
        <title>Draft genome sequences of Pectobacterium carotovorum subsp. carotovorum str. NBRC12380.</title>
        <authorList>
            <person name="Wakabayashi Y."/>
            <person name="Kojima K."/>
        </authorList>
    </citation>
    <scope>NUCLEOTIDE SEQUENCE</scope>
    <source>
        <strain evidence="2">NBRC 12380</strain>
    </source>
</reference>
<dbReference type="InterPro" id="IPR014966">
    <property type="entry name" value="FRG-dom"/>
</dbReference>
<reference evidence="3" key="2">
    <citation type="submission" date="2023-02" db="EMBL/GenBank/DDBJ databases">
        <title>Pectobacterium carotovorum subsp. carotovorum NBRC 12380.</title>
        <authorList>
            <person name="Ichikawa N."/>
            <person name="Sato H."/>
            <person name="Tonouchi N."/>
        </authorList>
    </citation>
    <scope>NUCLEOTIDE SEQUENCE</scope>
    <source>
        <strain evidence="3">NBRC 12380</strain>
    </source>
</reference>
<evidence type="ECO:0000259" key="1">
    <source>
        <dbReference type="SMART" id="SM00901"/>
    </source>
</evidence>
<dbReference type="EMBL" id="BSRL01000002">
    <property type="protein sequence ID" value="GLV68600.1"/>
    <property type="molecule type" value="Genomic_DNA"/>
</dbReference>
<evidence type="ECO:0000313" key="3">
    <source>
        <dbReference type="EMBL" id="GLV68600.1"/>
    </source>
</evidence>
<keyword evidence="4" id="KW-1185">Reference proteome</keyword>
<gene>
    <name evidence="3" type="ORF">Pcaca03_10440</name>
    <name evidence="2" type="ORF">SOASR016_13800</name>
</gene>
<dbReference type="Proteomes" id="UP001165145">
    <property type="component" value="Unassembled WGS sequence"/>
</dbReference>
<accession>A0AAI9PDN4</accession>
<comment type="caution">
    <text evidence="3">The sequence shown here is derived from an EMBL/GenBank/DDBJ whole genome shotgun (WGS) entry which is preliminary data.</text>
</comment>
<proteinExistence type="predicted"/>
<dbReference type="Proteomes" id="UP001058167">
    <property type="component" value="Unassembled WGS sequence"/>
</dbReference>
<feature type="domain" description="FRG" evidence="1">
    <location>
        <begin position="24"/>
        <end position="145"/>
    </location>
</feature>
<dbReference type="SMART" id="SM00901">
    <property type="entry name" value="FRG"/>
    <property type="match status" value="1"/>
</dbReference>
<dbReference type="AlphaFoldDB" id="A0AAI9PDN4"/>
<name>A0AAI9PDN4_PECCC</name>
<dbReference type="Pfam" id="PF08867">
    <property type="entry name" value="FRG"/>
    <property type="match status" value="1"/>
</dbReference>
<sequence length="369" mass="42549">MSKIPIECVGDFLKIINEISKKSNDAQLYFRGQSDASWGIDSSLSRLLNDSDIRPYAADGKSPEWGLKVSRSRLAADLFDSFKDKFVLYSDTKIIKDYVLNDIDLHVMAQHYQLPTRVVDITRNPLISLYFATEKCEEGKDVSVFILKDGFETISSKLFLKKIQEAKSTYGGFFELIVDYINSNLNFYRDELIENIKRHEFIHSSSNGALFLCGCKMHPVDLRSLCFDWGADRDDIFLKLKEIAFENGFNYEQSHASIEIFNNNLQVIEPLPINQRVKNQQGLLLFSPSIDEPVFSKSFFSELNTIDGIEMSDQLDQNAACYKVVISYQFVDAIRKELERYGISRDFIYPELQNFTDYMKGKIINKYLN</sequence>
<organism evidence="3 5">
    <name type="scientific">Pectobacterium carotovorum subsp. carotovorum</name>
    <name type="common">Erwinia carotovora subsp. carotovora</name>
    <dbReference type="NCBI Taxonomy" id="555"/>
    <lineage>
        <taxon>Bacteria</taxon>
        <taxon>Pseudomonadati</taxon>
        <taxon>Pseudomonadota</taxon>
        <taxon>Gammaproteobacteria</taxon>
        <taxon>Enterobacterales</taxon>
        <taxon>Pectobacteriaceae</taxon>
        <taxon>Pectobacterium</taxon>
    </lineage>
</organism>
<dbReference type="EMBL" id="BRLF01000002">
    <property type="protein sequence ID" value="GKX46628.1"/>
    <property type="molecule type" value="Genomic_DNA"/>
</dbReference>
<evidence type="ECO:0000313" key="4">
    <source>
        <dbReference type="Proteomes" id="UP001058167"/>
    </source>
</evidence>
<protein>
    <recommendedName>
        <fullName evidence="1">FRG domain-containing protein</fullName>
    </recommendedName>
</protein>
<evidence type="ECO:0000313" key="2">
    <source>
        <dbReference type="EMBL" id="GKX46628.1"/>
    </source>
</evidence>
<dbReference type="RefSeq" id="WP_261866088.1">
    <property type="nucleotide sequence ID" value="NZ_BRLF01000002.1"/>
</dbReference>
<evidence type="ECO:0000313" key="5">
    <source>
        <dbReference type="Proteomes" id="UP001165145"/>
    </source>
</evidence>